<dbReference type="InterPro" id="IPR042258">
    <property type="entry name" value="DGOK_N"/>
</dbReference>
<keyword evidence="1" id="KW-0808">Transferase</keyword>
<dbReference type="InterPro" id="IPR007729">
    <property type="entry name" value="DGOK"/>
</dbReference>
<evidence type="ECO:0000313" key="2">
    <source>
        <dbReference type="Proteomes" id="UP000561045"/>
    </source>
</evidence>
<dbReference type="Gene3D" id="3.30.420.310">
    <property type="entry name" value="2-keto-3-deoxy-galactonokinase, C-terminal domain"/>
    <property type="match status" value="1"/>
</dbReference>
<name>A0A840BIS3_9RHOO</name>
<dbReference type="EC" id="2.7.1.58" evidence="1"/>
<protein>
    <submittedName>
        <fullName evidence="1">2-dehydro-3-deoxygalactonokinase</fullName>
        <ecNumber evidence="1">2.7.1.58</ecNumber>
    </submittedName>
</protein>
<dbReference type="Gene3D" id="3.30.420.300">
    <property type="entry name" value="2-keto-3-deoxy-galactonokinase, substrate binding domain"/>
    <property type="match status" value="1"/>
</dbReference>
<dbReference type="CDD" id="cd24012">
    <property type="entry name" value="ASKHA_NBD_KDGal-kinase"/>
    <property type="match status" value="1"/>
</dbReference>
<dbReference type="InterPro" id="IPR042257">
    <property type="entry name" value="DGOK_C"/>
</dbReference>
<proteinExistence type="predicted"/>
<comment type="caution">
    <text evidence="1">The sequence shown here is derived from an EMBL/GenBank/DDBJ whole genome shotgun (WGS) entry which is preliminary data.</text>
</comment>
<accession>A0A840BIS3</accession>
<keyword evidence="2" id="KW-1185">Reference proteome</keyword>
<dbReference type="GO" id="GO:0034194">
    <property type="term" value="P:D-galactonate catabolic process"/>
    <property type="evidence" value="ECO:0007669"/>
    <property type="project" value="InterPro"/>
</dbReference>
<evidence type="ECO:0000313" key="1">
    <source>
        <dbReference type="EMBL" id="MBB4013125.1"/>
    </source>
</evidence>
<reference evidence="1 2" key="1">
    <citation type="submission" date="2020-08" db="EMBL/GenBank/DDBJ databases">
        <title>Genomic Encyclopedia of Type Strains, Phase IV (KMG-IV): sequencing the most valuable type-strain genomes for metagenomic binning, comparative biology and taxonomic classification.</title>
        <authorList>
            <person name="Goeker M."/>
        </authorList>
    </citation>
    <scope>NUCLEOTIDE SEQUENCE [LARGE SCALE GENOMIC DNA]</scope>
    <source>
        <strain evidence="1 2">DSM 106739</strain>
    </source>
</reference>
<organism evidence="1 2">
    <name type="scientific">Niveibacterium umoris</name>
    <dbReference type="NCBI Taxonomy" id="1193620"/>
    <lineage>
        <taxon>Bacteria</taxon>
        <taxon>Pseudomonadati</taxon>
        <taxon>Pseudomonadota</taxon>
        <taxon>Betaproteobacteria</taxon>
        <taxon>Rhodocyclales</taxon>
        <taxon>Rhodocyclaceae</taxon>
        <taxon>Niveibacterium</taxon>
    </lineage>
</organism>
<dbReference type="RefSeq" id="WP_183635036.1">
    <property type="nucleotide sequence ID" value="NZ_BAABLE010000005.1"/>
</dbReference>
<dbReference type="GO" id="GO:0008671">
    <property type="term" value="F:2-dehydro-3-deoxygalactonokinase activity"/>
    <property type="evidence" value="ECO:0007669"/>
    <property type="project" value="UniProtKB-EC"/>
</dbReference>
<dbReference type="AlphaFoldDB" id="A0A840BIS3"/>
<dbReference type="EMBL" id="JACIET010000002">
    <property type="protein sequence ID" value="MBB4013125.1"/>
    <property type="molecule type" value="Genomic_DNA"/>
</dbReference>
<sequence length="356" mass="37738">MKLLTIDTGTTNTRVTVWRDGRVLHRAARQVGVRDTAISGSHATLQQGVRDTIADALAGAGLGIESVSRVIASGMISSEFGLRRVPHLDAPAGCDALAAGMVSARIPEVCRKTLWFVPGVRNVTAEIGLHNCEAMDMMRGEETETMGLVERLGIREAAVVVLPGSHSKFVHLDAAQRVVGCVTTLAGELLHVLTHNTILAGSLDSAFAERIDAEMLRAGARAARDIGLGRAGFVVRILDQFSVYGRNARANYLLGAVLAADLMTLKNSSAIRMSPGTQFVITGKPLLREALALLVSGDDFFSGTVTVTSDAQQSDLAGWGALQVARKRGLVPDAFFPGTVVSEAPRKNSHRKAVPA</sequence>
<gene>
    <name evidence="1" type="ORF">GGR36_002471</name>
</gene>
<dbReference type="Proteomes" id="UP000561045">
    <property type="component" value="Unassembled WGS sequence"/>
</dbReference>
<keyword evidence="1" id="KW-0418">Kinase</keyword>
<dbReference type="Pfam" id="PF05035">
    <property type="entry name" value="DGOK"/>
    <property type="match status" value="1"/>
</dbReference>